<feature type="transmembrane region" description="Helical" evidence="2">
    <location>
        <begin position="87"/>
        <end position="109"/>
    </location>
</feature>
<dbReference type="PANTHER" id="PTHR37576">
    <property type="entry name" value="DEFECT AT LOW TEMPERATURE PROTEIN 1"/>
    <property type="match status" value="1"/>
</dbReference>
<comment type="caution">
    <text evidence="3">The sequence shown here is derived from an EMBL/GenBank/DDBJ whole genome shotgun (WGS) entry which is preliminary data.</text>
</comment>
<feature type="transmembrane region" description="Helical" evidence="2">
    <location>
        <begin position="55"/>
        <end position="75"/>
    </location>
</feature>
<dbReference type="Pfam" id="PF11374">
    <property type="entry name" value="DUF3176"/>
    <property type="match status" value="1"/>
</dbReference>
<keyword evidence="2" id="KW-0472">Membrane</keyword>
<proteinExistence type="predicted"/>
<keyword evidence="2" id="KW-1133">Transmembrane helix</keyword>
<evidence type="ECO:0000313" key="4">
    <source>
        <dbReference type="Proteomes" id="UP001321760"/>
    </source>
</evidence>
<dbReference type="InterPro" id="IPR021514">
    <property type="entry name" value="DUF3176"/>
</dbReference>
<feature type="region of interest" description="Disordered" evidence="1">
    <location>
        <begin position="1"/>
        <end position="36"/>
    </location>
</feature>
<protein>
    <submittedName>
        <fullName evidence="3">Uncharacterized protein</fullName>
    </submittedName>
</protein>
<feature type="compositionally biased region" description="Polar residues" evidence="1">
    <location>
        <begin position="1"/>
        <end position="15"/>
    </location>
</feature>
<sequence length="709" mass="76099">MASSGPQEHTPLQTEQVDHEGSDGDSSPQSSPTEYDAVPVEGTTWITGAWKRLPWLSLLSGLCTVACAVACIIVLRASDGANTEEWTVTPSVLVSIFTALGNASLRFALAEGFQMAWWRRATDKPRTISRLHEYYQHGTSALSAGLSLRHPSFIGVATLLVTILAIDGPILQRASSTALVVRETDAVPVSITLGTQLPYGFTGLVFAGDNAAIASRSLLNQDFASVFDDYNQRRPIPAAPALGSGCRGICEGQIEAMGLWKTCNSSEEAVVTPLMNETAARFALFNRTLFGVEWQHVTQNPPFFTLEFGHTAIDKTFNNSRSRPDDEPYILLNITYSPVPTNRSRSIFTHTCRLYSGTSRYPIRINNDTTQGSPDGTTLNTITITGPSEFVPGSVQDVLQSVASLGLPPTVEGPGPIQPYRLSLPTFPYYFPHPDCWADGCPLYETLGGLSSAVEDVLSAHVIAGGNPFGIIMTMTGALSNQLVRALPTAGIRDTSGTALNSSLSGLGTFANAVGWDDPTERIMEALDEIMLRAAVATAQTDVLRNVSWFYANANTNSVEAPPRNGTDAERYRLMPQPQQVPMRQTRTIQVFRSNYAFLVGGVAVMLVATIGVMPLFYGFWTLGREVSLSPVEMAKAFGAPVLEGSGAGVTAEAIARSEVGRVGVQYGEVVSGVATGTGPETAESKGELRLRFGREDEVRAPVGGRVYA</sequence>
<reference evidence="3" key="2">
    <citation type="submission" date="2023-05" db="EMBL/GenBank/DDBJ databases">
        <authorList>
            <consortium name="Lawrence Berkeley National Laboratory"/>
            <person name="Steindorff A."/>
            <person name="Hensen N."/>
            <person name="Bonometti L."/>
            <person name="Westerberg I."/>
            <person name="Brannstrom I.O."/>
            <person name="Guillou S."/>
            <person name="Cros-Aarteil S."/>
            <person name="Calhoun S."/>
            <person name="Haridas S."/>
            <person name="Kuo A."/>
            <person name="Mondo S."/>
            <person name="Pangilinan J."/>
            <person name="Riley R."/>
            <person name="Labutti K."/>
            <person name="Andreopoulos B."/>
            <person name="Lipzen A."/>
            <person name="Chen C."/>
            <person name="Yanf M."/>
            <person name="Daum C."/>
            <person name="Ng V."/>
            <person name="Clum A."/>
            <person name="Ohm R."/>
            <person name="Martin F."/>
            <person name="Silar P."/>
            <person name="Natvig D."/>
            <person name="Lalanne C."/>
            <person name="Gautier V."/>
            <person name="Ament-Velasquez S.L."/>
            <person name="Kruys A."/>
            <person name="Hutchinson M.I."/>
            <person name="Powell A.J."/>
            <person name="Barry K."/>
            <person name="Miller A.N."/>
            <person name="Grigoriev I.V."/>
            <person name="Debuchy R."/>
            <person name="Gladieux P."/>
            <person name="Thoren M.H."/>
            <person name="Johannesson H."/>
        </authorList>
    </citation>
    <scope>NUCLEOTIDE SEQUENCE</scope>
    <source>
        <strain evidence="3">PSN243</strain>
    </source>
</reference>
<keyword evidence="4" id="KW-1185">Reference proteome</keyword>
<dbReference type="AlphaFoldDB" id="A0AAV9GDC8"/>
<dbReference type="PANTHER" id="PTHR37576:SF2">
    <property type="entry name" value="DEFECT AT LOW TEMPERATURE PROTEIN 1"/>
    <property type="match status" value="1"/>
</dbReference>
<name>A0AAV9GDC8_9PEZI</name>
<accession>A0AAV9GDC8</accession>
<evidence type="ECO:0000256" key="2">
    <source>
        <dbReference type="SAM" id="Phobius"/>
    </source>
</evidence>
<gene>
    <name evidence="3" type="ORF">QBC34DRAFT_473034</name>
</gene>
<evidence type="ECO:0000256" key="1">
    <source>
        <dbReference type="SAM" id="MobiDB-lite"/>
    </source>
</evidence>
<dbReference type="Proteomes" id="UP001321760">
    <property type="component" value="Unassembled WGS sequence"/>
</dbReference>
<feature type="transmembrane region" description="Helical" evidence="2">
    <location>
        <begin position="596"/>
        <end position="621"/>
    </location>
</feature>
<keyword evidence="2" id="KW-0812">Transmembrane</keyword>
<dbReference type="EMBL" id="MU865968">
    <property type="protein sequence ID" value="KAK4445146.1"/>
    <property type="molecule type" value="Genomic_DNA"/>
</dbReference>
<organism evidence="3 4">
    <name type="scientific">Podospora aff. communis PSN243</name>
    <dbReference type="NCBI Taxonomy" id="3040156"/>
    <lineage>
        <taxon>Eukaryota</taxon>
        <taxon>Fungi</taxon>
        <taxon>Dikarya</taxon>
        <taxon>Ascomycota</taxon>
        <taxon>Pezizomycotina</taxon>
        <taxon>Sordariomycetes</taxon>
        <taxon>Sordariomycetidae</taxon>
        <taxon>Sordariales</taxon>
        <taxon>Podosporaceae</taxon>
        <taxon>Podospora</taxon>
    </lineage>
</organism>
<reference evidence="3" key="1">
    <citation type="journal article" date="2023" name="Mol. Phylogenet. Evol.">
        <title>Genome-scale phylogeny and comparative genomics of the fungal order Sordariales.</title>
        <authorList>
            <person name="Hensen N."/>
            <person name="Bonometti L."/>
            <person name="Westerberg I."/>
            <person name="Brannstrom I.O."/>
            <person name="Guillou S."/>
            <person name="Cros-Aarteil S."/>
            <person name="Calhoun S."/>
            <person name="Haridas S."/>
            <person name="Kuo A."/>
            <person name="Mondo S."/>
            <person name="Pangilinan J."/>
            <person name="Riley R."/>
            <person name="LaButti K."/>
            <person name="Andreopoulos B."/>
            <person name="Lipzen A."/>
            <person name="Chen C."/>
            <person name="Yan M."/>
            <person name="Daum C."/>
            <person name="Ng V."/>
            <person name="Clum A."/>
            <person name="Steindorff A."/>
            <person name="Ohm R.A."/>
            <person name="Martin F."/>
            <person name="Silar P."/>
            <person name="Natvig D.O."/>
            <person name="Lalanne C."/>
            <person name="Gautier V."/>
            <person name="Ament-Velasquez S.L."/>
            <person name="Kruys A."/>
            <person name="Hutchinson M.I."/>
            <person name="Powell A.J."/>
            <person name="Barry K."/>
            <person name="Miller A.N."/>
            <person name="Grigoriev I.V."/>
            <person name="Debuchy R."/>
            <person name="Gladieux P."/>
            <person name="Hiltunen Thoren M."/>
            <person name="Johannesson H."/>
        </authorList>
    </citation>
    <scope>NUCLEOTIDE SEQUENCE</scope>
    <source>
        <strain evidence="3">PSN243</strain>
    </source>
</reference>
<evidence type="ECO:0000313" key="3">
    <source>
        <dbReference type="EMBL" id="KAK4445146.1"/>
    </source>
</evidence>